<dbReference type="KEGG" id="ptkz:JDV02_009551"/>
<dbReference type="PANTHER" id="PTHR42060:SF1">
    <property type="entry name" value="NHL REPEAT-CONTAINING PROTEIN"/>
    <property type="match status" value="1"/>
</dbReference>
<dbReference type="InterPro" id="IPR011042">
    <property type="entry name" value="6-blade_b-propeller_TolB-like"/>
</dbReference>
<reference evidence="2" key="1">
    <citation type="submission" date="2021-11" db="EMBL/GenBank/DDBJ databases">
        <title>Purpureocillium_takamizusanense_genome.</title>
        <authorList>
            <person name="Nguyen N.-H."/>
        </authorList>
    </citation>
    <scope>NUCLEOTIDE SEQUENCE</scope>
    <source>
        <strain evidence="2">PT3</strain>
    </source>
</reference>
<sequence>MRPMLLALVASHLADASIIPRRSRHDVDPFCPKPLETRPIIQFPNGTWAENIAVRSNGNILVTLLNEPAIYEVDPRQKPVASKLVHKFDGVSSLFGIAEVSDDVFAVAMGNFSLREKPKSGSYAVWKVDLNRAEASVSEVARIAEAELLNGITVLDRHSQTVLCADSALGVVFHINIRTGAYHIAIDDAAFKPPSTAFFPLGVNGVRYARPYLYFTNTFAQEFGRVPVDCANGKATGPVEALNGKVGYDLDDFARDRRGNAYISAGFTSDIVCVGKNGTAVSVAGGPSQKTILGPTSMVWGRTRADRSVLYVSTSGDKSSNTGLGGQVVALVMPR</sequence>
<evidence type="ECO:0000256" key="1">
    <source>
        <dbReference type="SAM" id="SignalP"/>
    </source>
</evidence>
<dbReference type="SUPFAM" id="SSF63829">
    <property type="entry name" value="Calcium-dependent phosphotriesterase"/>
    <property type="match status" value="1"/>
</dbReference>
<proteinExistence type="predicted"/>
<gene>
    <name evidence="2" type="ORF">JDV02_009551</name>
</gene>
<accession>A0A9Q8VFS1</accession>
<dbReference type="EMBL" id="CP086363">
    <property type="protein sequence ID" value="UNI23751.1"/>
    <property type="molecule type" value="Genomic_DNA"/>
</dbReference>
<dbReference type="AlphaFoldDB" id="A0A9Q8VFS1"/>
<feature type="chain" id="PRO_5040403820" evidence="1">
    <location>
        <begin position="17"/>
        <end position="335"/>
    </location>
</feature>
<keyword evidence="3" id="KW-1185">Reference proteome</keyword>
<dbReference type="OrthoDB" id="9977941at2759"/>
<dbReference type="GeneID" id="72071496"/>
<name>A0A9Q8VFS1_9HYPO</name>
<feature type="signal peptide" evidence="1">
    <location>
        <begin position="1"/>
        <end position="16"/>
    </location>
</feature>
<organism evidence="2 3">
    <name type="scientific">Purpureocillium takamizusanense</name>
    <dbReference type="NCBI Taxonomy" id="2060973"/>
    <lineage>
        <taxon>Eukaryota</taxon>
        <taxon>Fungi</taxon>
        <taxon>Dikarya</taxon>
        <taxon>Ascomycota</taxon>
        <taxon>Pezizomycotina</taxon>
        <taxon>Sordariomycetes</taxon>
        <taxon>Hypocreomycetidae</taxon>
        <taxon>Hypocreales</taxon>
        <taxon>Ophiocordycipitaceae</taxon>
        <taxon>Purpureocillium</taxon>
    </lineage>
</organism>
<protein>
    <submittedName>
        <fullName evidence="2">Uncharacterized protein</fullName>
    </submittedName>
</protein>
<dbReference type="Proteomes" id="UP000829364">
    <property type="component" value="Chromosome 10"/>
</dbReference>
<dbReference type="InterPro" id="IPR052998">
    <property type="entry name" value="Hetero-Diels-Alderase-like"/>
</dbReference>
<dbReference type="Gene3D" id="2.120.10.30">
    <property type="entry name" value="TolB, C-terminal domain"/>
    <property type="match status" value="1"/>
</dbReference>
<dbReference type="RefSeq" id="XP_047847232.1">
    <property type="nucleotide sequence ID" value="XM_047991221.1"/>
</dbReference>
<dbReference type="PANTHER" id="PTHR42060">
    <property type="entry name" value="NHL REPEAT-CONTAINING PROTEIN-RELATED"/>
    <property type="match status" value="1"/>
</dbReference>
<keyword evidence="1" id="KW-0732">Signal</keyword>
<evidence type="ECO:0000313" key="3">
    <source>
        <dbReference type="Proteomes" id="UP000829364"/>
    </source>
</evidence>
<evidence type="ECO:0000313" key="2">
    <source>
        <dbReference type="EMBL" id="UNI23751.1"/>
    </source>
</evidence>